<keyword evidence="1" id="KW-0812">Transmembrane</keyword>
<gene>
    <name evidence="2" type="ORF">NRE15_00265</name>
</gene>
<keyword evidence="3" id="KW-1185">Reference proteome</keyword>
<keyword evidence="1" id="KW-1133">Transmembrane helix</keyword>
<dbReference type="Pfam" id="PF14808">
    <property type="entry name" value="TMEM164"/>
    <property type="match status" value="1"/>
</dbReference>
<dbReference type="NCBIfam" id="TIGR02206">
    <property type="entry name" value="intg_mem_TP0381"/>
    <property type="match status" value="1"/>
</dbReference>
<dbReference type="InterPro" id="IPR011737">
    <property type="entry name" value="CHP02206_TP0381"/>
</dbReference>
<name>A0ABY5P6G7_9LACT</name>
<feature type="transmembrane region" description="Helical" evidence="1">
    <location>
        <begin position="71"/>
        <end position="89"/>
    </location>
</feature>
<evidence type="ECO:0000256" key="1">
    <source>
        <dbReference type="SAM" id="Phobius"/>
    </source>
</evidence>
<evidence type="ECO:0000313" key="2">
    <source>
        <dbReference type="EMBL" id="UUX34139.1"/>
    </source>
</evidence>
<accession>A0ABY5P6G7</accession>
<dbReference type="RefSeq" id="WP_313793642.1">
    <property type="nucleotide sequence ID" value="NZ_CP102453.1"/>
</dbReference>
<proteinExistence type="predicted"/>
<feature type="transmembrane region" description="Helical" evidence="1">
    <location>
        <begin position="94"/>
        <end position="111"/>
    </location>
</feature>
<keyword evidence="1" id="KW-0472">Membrane</keyword>
<feature type="transmembrane region" description="Helical" evidence="1">
    <location>
        <begin position="194"/>
        <end position="217"/>
    </location>
</feature>
<sequence length="223" mass="26634">MEDYITLFSIEHWIYILILVFFAIILFRLNRKIKQYRHWLTPTILVVSIAQQILLYGTYFFTGNFTLGDSLPLHISRINTILGIIFLITKNRTLFPLIYYYSGFAWMSFALPTEIQHITHPLGISFITNHVITLLLPYYAMFAYDMKLQKKDKYMAIFWLSIYVLFVYFLNPLIDGNYFYLVRKPVFPNTPDIIYVPASILVSYLMFCLLEKLYLWLQKIFYT</sequence>
<protein>
    <submittedName>
        <fullName evidence="2">TIGR02206 family membrane protein</fullName>
    </submittedName>
</protein>
<dbReference type="Proteomes" id="UP001315967">
    <property type="component" value="Chromosome"/>
</dbReference>
<feature type="transmembrane region" description="Helical" evidence="1">
    <location>
        <begin position="154"/>
        <end position="174"/>
    </location>
</feature>
<feature type="transmembrane region" description="Helical" evidence="1">
    <location>
        <begin position="123"/>
        <end position="142"/>
    </location>
</feature>
<organism evidence="2 3">
    <name type="scientific">Fundicoccus culcitae</name>
    <dbReference type="NCBI Taxonomy" id="2969821"/>
    <lineage>
        <taxon>Bacteria</taxon>
        <taxon>Bacillati</taxon>
        <taxon>Bacillota</taxon>
        <taxon>Bacilli</taxon>
        <taxon>Lactobacillales</taxon>
        <taxon>Aerococcaceae</taxon>
        <taxon>Fundicoccus</taxon>
    </lineage>
</organism>
<evidence type="ECO:0000313" key="3">
    <source>
        <dbReference type="Proteomes" id="UP001315967"/>
    </source>
</evidence>
<dbReference type="EMBL" id="CP102453">
    <property type="protein sequence ID" value="UUX34139.1"/>
    <property type="molecule type" value="Genomic_DNA"/>
</dbReference>
<reference evidence="2 3" key="1">
    <citation type="submission" date="2022-08" db="EMBL/GenBank/DDBJ databases">
        <title>Aerococcaceae sp. nov isolated from spoiled eye mask.</title>
        <authorList>
            <person name="Zhou G."/>
            <person name="Xie X.-B."/>
            <person name="Shi Q.-S."/>
            <person name="Wang Y.-S."/>
            <person name="Wen X."/>
            <person name="Peng H."/>
            <person name="Yang X.-J."/>
            <person name="Tao H.-B."/>
            <person name="Huang X.-M."/>
        </authorList>
    </citation>
    <scope>NUCLEOTIDE SEQUENCE [LARGE SCALE GENOMIC DNA]</scope>
    <source>
        <strain evidence="3">DM20194951</strain>
    </source>
</reference>
<feature type="transmembrane region" description="Helical" evidence="1">
    <location>
        <begin position="39"/>
        <end position="59"/>
    </location>
</feature>
<feature type="transmembrane region" description="Helical" evidence="1">
    <location>
        <begin position="12"/>
        <end position="30"/>
    </location>
</feature>